<organism evidence="2 3">
    <name type="scientific">Amycolatopsis albispora</name>
    <dbReference type="NCBI Taxonomy" id="1804986"/>
    <lineage>
        <taxon>Bacteria</taxon>
        <taxon>Bacillati</taxon>
        <taxon>Actinomycetota</taxon>
        <taxon>Actinomycetes</taxon>
        <taxon>Pseudonocardiales</taxon>
        <taxon>Pseudonocardiaceae</taxon>
        <taxon>Amycolatopsis</taxon>
    </lineage>
</organism>
<dbReference type="AlphaFoldDB" id="A0A344LFS8"/>
<keyword evidence="3" id="KW-1185">Reference proteome</keyword>
<evidence type="ECO:0000256" key="1">
    <source>
        <dbReference type="SAM" id="MobiDB-lite"/>
    </source>
</evidence>
<evidence type="ECO:0000313" key="2">
    <source>
        <dbReference type="EMBL" id="AXB46902.1"/>
    </source>
</evidence>
<sequence length="279" mass="28007">MPQGSALARQPGRSCSWRHCGSGVTGSQLDLGADPARPDLSPPPSNRIGAWTGGRLPTRFAAPAAALPARFAAPPFPVGNLSTAAARRPDPVGTLPARFADPPPRFATLAADLPGPGAHRPSPLADLSAAAGHPVPVADLPGPSINRPGPLADLPAAAAAPPVPVAGLATLVADLPAPVADRPGPLADLSAAVGTLPLSVGGRTAPAVRVPVADLVFPHQSCFCPQKSSDLQPPQAEVVGGQAEQAVGQGALRIQAVRIAFITLSQRGSGPCHRQTVVS</sequence>
<proteinExistence type="predicted"/>
<name>A0A344LFS8_9PSEU</name>
<protein>
    <submittedName>
        <fullName evidence="2">Uncharacterized protein</fullName>
    </submittedName>
</protein>
<feature type="region of interest" description="Disordered" evidence="1">
    <location>
        <begin position="1"/>
        <end position="45"/>
    </location>
</feature>
<dbReference type="EMBL" id="CP015163">
    <property type="protein sequence ID" value="AXB46902.1"/>
    <property type="molecule type" value="Genomic_DNA"/>
</dbReference>
<accession>A0A344LFS8</accession>
<reference evidence="2 3" key="1">
    <citation type="submission" date="2016-04" db="EMBL/GenBank/DDBJ databases">
        <title>Complete genome sequence and analysis of deep-sea sediment isolate, Amycolatopsis sp. WP1.</title>
        <authorList>
            <person name="Wang H."/>
            <person name="Chen S."/>
            <person name="Wu Q."/>
        </authorList>
    </citation>
    <scope>NUCLEOTIDE SEQUENCE [LARGE SCALE GENOMIC DNA]</scope>
    <source>
        <strain evidence="2 3">WP1</strain>
    </source>
</reference>
<dbReference type="Proteomes" id="UP000250434">
    <property type="component" value="Chromosome"/>
</dbReference>
<evidence type="ECO:0000313" key="3">
    <source>
        <dbReference type="Proteomes" id="UP000250434"/>
    </source>
</evidence>
<dbReference type="KEGG" id="aab:A4R43_34320"/>
<gene>
    <name evidence="2" type="ORF">A4R43_34320</name>
</gene>